<dbReference type="EMBL" id="JACCFO010000001">
    <property type="protein sequence ID" value="NYI95843.1"/>
    <property type="molecule type" value="Genomic_DNA"/>
</dbReference>
<accession>A0A853BKT8</accession>
<dbReference type="Pfam" id="PF13560">
    <property type="entry name" value="HTH_31"/>
    <property type="match status" value="1"/>
</dbReference>
<dbReference type="Proteomes" id="UP000575985">
    <property type="component" value="Unassembled WGS sequence"/>
</dbReference>
<name>A0A853BKT8_9ACTN</name>
<dbReference type="InterPro" id="IPR043917">
    <property type="entry name" value="DUF5753"/>
</dbReference>
<organism evidence="2 3">
    <name type="scientific">Streptomonospora nanhaiensis</name>
    <dbReference type="NCBI Taxonomy" id="1323731"/>
    <lineage>
        <taxon>Bacteria</taxon>
        <taxon>Bacillati</taxon>
        <taxon>Actinomycetota</taxon>
        <taxon>Actinomycetes</taxon>
        <taxon>Streptosporangiales</taxon>
        <taxon>Nocardiopsidaceae</taxon>
        <taxon>Streptomonospora</taxon>
    </lineage>
</organism>
<dbReference type="GO" id="GO:0003677">
    <property type="term" value="F:DNA binding"/>
    <property type="evidence" value="ECO:0007669"/>
    <property type="project" value="InterPro"/>
</dbReference>
<comment type="caution">
    <text evidence="2">The sequence shown here is derived from an EMBL/GenBank/DDBJ whole genome shotgun (WGS) entry which is preliminary data.</text>
</comment>
<dbReference type="Pfam" id="PF19054">
    <property type="entry name" value="DUF5753"/>
    <property type="match status" value="1"/>
</dbReference>
<dbReference type="PROSITE" id="PS50943">
    <property type="entry name" value="HTH_CROC1"/>
    <property type="match status" value="1"/>
</dbReference>
<proteinExistence type="predicted"/>
<gene>
    <name evidence="2" type="ORF">HNR12_002120</name>
</gene>
<dbReference type="AlphaFoldDB" id="A0A853BKT8"/>
<dbReference type="CDD" id="cd00093">
    <property type="entry name" value="HTH_XRE"/>
    <property type="match status" value="1"/>
</dbReference>
<feature type="domain" description="HTH cro/C1-type" evidence="1">
    <location>
        <begin position="16"/>
        <end position="69"/>
    </location>
</feature>
<evidence type="ECO:0000313" key="3">
    <source>
        <dbReference type="Proteomes" id="UP000575985"/>
    </source>
</evidence>
<dbReference type="Gene3D" id="1.10.260.40">
    <property type="entry name" value="lambda repressor-like DNA-binding domains"/>
    <property type="match status" value="1"/>
</dbReference>
<evidence type="ECO:0000259" key="1">
    <source>
        <dbReference type="PROSITE" id="PS50943"/>
    </source>
</evidence>
<dbReference type="SUPFAM" id="SSF47413">
    <property type="entry name" value="lambda repressor-like DNA-binding domains"/>
    <property type="match status" value="1"/>
</dbReference>
<dbReference type="InterPro" id="IPR001387">
    <property type="entry name" value="Cro/C1-type_HTH"/>
</dbReference>
<dbReference type="RefSeq" id="WP_179767301.1">
    <property type="nucleotide sequence ID" value="NZ_JACCFO010000001.1"/>
</dbReference>
<protein>
    <submittedName>
        <fullName evidence="2">Transcriptional regulator with XRE-family HTH domain</fullName>
    </submittedName>
</protein>
<keyword evidence="3" id="KW-1185">Reference proteome</keyword>
<dbReference type="SMART" id="SM00530">
    <property type="entry name" value="HTH_XRE"/>
    <property type="match status" value="1"/>
</dbReference>
<dbReference type="InterPro" id="IPR010982">
    <property type="entry name" value="Lambda_DNA-bd_dom_sf"/>
</dbReference>
<sequence length="272" mass="30948">MVERVNEKWKRWGTELRQTRRLAGETMDSLGRKACISRQMIGKYEAGTRWPPRDKVEALDDALTTGGALRQLWEELVQDAHVPGEFKNALKMERRAREIREYHSILVPGLLQTADYARSLISARKVRSTAEEVEYMVQTRVERMAHLADTRPLLCFVVEEVAISRVVGNVQIMHEQRQRLIDLAEGGNIRLYLMSDVPRHPGLCSAFRLMNLDDSRVVAFIDDPLGGRSITKPQETAELSTIFGLVQGEALSPAESLKRIKEIDNVQRVAQE</sequence>
<evidence type="ECO:0000313" key="2">
    <source>
        <dbReference type="EMBL" id="NYI95843.1"/>
    </source>
</evidence>
<reference evidence="2 3" key="1">
    <citation type="submission" date="2020-07" db="EMBL/GenBank/DDBJ databases">
        <title>Sequencing the genomes of 1000 actinobacteria strains.</title>
        <authorList>
            <person name="Klenk H.-P."/>
        </authorList>
    </citation>
    <scope>NUCLEOTIDE SEQUENCE [LARGE SCALE GENOMIC DNA]</scope>
    <source>
        <strain evidence="2 3">DSM 45927</strain>
    </source>
</reference>